<reference evidence="1 2" key="1">
    <citation type="submission" date="2016-10" db="EMBL/GenBank/DDBJ databases">
        <authorList>
            <person name="de Groot N.N."/>
        </authorList>
    </citation>
    <scope>NUCLEOTIDE SEQUENCE [LARGE SCALE GENOMIC DNA]</scope>
    <source>
        <strain evidence="1 2">DSM 1041</strain>
    </source>
</reference>
<sequence>MKGCIDFVASPAIQGWIGVGDGPLGKIEVWRKERLVAEVEPNSGRADFADQSQRKGFRCVIPDGFSLEELATQDIKVVWRNGDHHIDLEIWEPILAASHIVGMPDAKLARMVMSMKPQEAGRLMAIAEKTLNRTPHEKTEEQSYLRYGAISKDNVAIVGAGGHYFLYKGTNNLVDIYRKPKAADGVLSGWAEVIAQRSAWCAQHDAGYIQVFIPEKSSLTPKLVPYGISGPSAIWSGLLNQLSDNSKVLDCHKLLSNSFSPEGFFRKQDTHLSTYGAMQIAVAISENLTGHRIACRKVISKHLQFIGDLAKRFDGFPDELVEPLEVLDQVEINGTLALPSQLITSSDPAQGHIGIKRVWNNDSALLPQRAICFGNSFFERGGTSASLSWWLSRLFKEFHFVWSPDIDYDYVEHVKGDFVICQTTERFLERVPEK</sequence>
<evidence type="ECO:0000313" key="2">
    <source>
        <dbReference type="Proteomes" id="UP000199005"/>
    </source>
</evidence>
<organism evidence="1 2">
    <name type="scientific">Azotobacter beijerinckii</name>
    <dbReference type="NCBI Taxonomy" id="170623"/>
    <lineage>
        <taxon>Bacteria</taxon>
        <taxon>Pseudomonadati</taxon>
        <taxon>Pseudomonadota</taxon>
        <taxon>Gammaproteobacteria</taxon>
        <taxon>Pseudomonadales</taxon>
        <taxon>Pseudomonadaceae</taxon>
        <taxon>Azotobacter</taxon>
    </lineage>
</organism>
<accession>A0A1H6TSL1</accession>
<evidence type="ECO:0008006" key="3">
    <source>
        <dbReference type="Google" id="ProtNLM"/>
    </source>
</evidence>
<proteinExistence type="predicted"/>
<dbReference type="EMBL" id="FNYO01000022">
    <property type="protein sequence ID" value="SEI83011.1"/>
    <property type="molecule type" value="Genomic_DNA"/>
</dbReference>
<evidence type="ECO:0000313" key="1">
    <source>
        <dbReference type="EMBL" id="SEI83011.1"/>
    </source>
</evidence>
<gene>
    <name evidence="1" type="ORF">SAMN04244579_02152</name>
</gene>
<dbReference type="AlphaFoldDB" id="A0A1H6TSL1"/>
<name>A0A1H6TSL1_9GAMM</name>
<dbReference type="RefSeq" id="WP_139211104.1">
    <property type="nucleotide sequence ID" value="NZ_FNYO01000022.1"/>
</dbReference>
<protein>
    <recommendedName>
        <fullName evidence="3">AlgX/AlgJ SGNH hydrolase-like domain-containing protein</fullName>
    </recommendedName>
</protein>
<dbReference type="Proteomes" id="UP000199005">
    <property type="component" value="Unassembled WGS sequence"/>
</dbReference>